<gene>
    <name evidence="3" type="ORF">FZ942_16220</name>
</gene>
<dbReference type="Pfam" id="PF09834">
    <property type="entry name" value="DUF2061"/>
    <property type="match status" value="1"/>
</dbReference>
<feature type="chain" id="PRO_5022678691" evidence="1">
    <location>
        <begin position="34"/>
        <end position="391"/>
    </location>
</feature>
<reference evidence="3 4" key="1">
    <citation type="submission" date="2019-08" db="EMBL/GenBank/DDBJ databases">
        <authorList>
            <person name="Grouzdev D."/>
            <person name="Tikhonova E."/>
            <person name="Kravchenko I."/>
        </authorList>
    </citation>
    <scope>NUCLEOTIDE SEQUENCE [LARGE SCALE GENOMIC DNA]</scope>
    <source>
        <strain evidence="3 4">59b</strain>
    </source>
</reference>
<keyword evidence="4" id="KW-1185">Reference proteome</keyword>
<organism evidence="3 4">
    <name type="scientific">Azospirillum lipoferum</name>
    <dbReference type="NCBI Taxonomy" id="193"/>
    <lineage>
        <taxon>Bacteria</taxon>
        <taxon>Pseudomonadati</taxon>
        <taxon>Pseudomonadota</taxon>
        <taxon>Alphaproteobacteria</taxon>
        <taxon>Rhodospirillales</taxon>
        <taxon>Azospirillaceae</taxon>
        <taxon>Azospirillum</taxon>
    </lineage>
</organism>
<feature type="domain" description="DUF2061" evidence="2">
    <location>
        <begin position="318"/>
        <end position="368"/>
    </location>
</feature>
<dbReference type="EMBL" id="VTTN01000006">
    <property type="protein sequence ID" value="KAA0595187.1"/>
    <property type="molecule type" value="Genomic_DNA"/>
</dbReference>
<dbReference type="RefSeq" id="WP_149232129.1">
    <property type="nucleotide sequence ID" value="NZ_JALJXJ010000007.1"/>
</dbReference>
<dbReference type="AlphaFoldDB" id="A0A5A9GLH9"/>
<dbReference type="OrthoDB" id="7307529at2"/>
<evidence type="ECO:0000313" key="4">
    <source>
        <dbReference type="Proteomes" id="UP000324927"/>
    </source>
</evidence>
<keyword evidence="1" id="KW-0732">Signal</keyword>
<feature type="signal peptide" evidence="1">
    <location>
        <begin position="1"/>
        <end position="33"/>
    </location>
</feature>
<evidence type="ECO:0000256" key="1">
    <source>
        <dbReference type="SAM" id="SignalP"/>
    </source>
</evidence>
<dbReference type="InterPro" id="IPR018638">
    <property type="entry name" value="DUF2061_membrane"/>
</dbReference>
<proteinExistence type="predicted"/>
<accession>A0A5A9GLH9</accession>
<evidence type="ECO:0000259" key="2">
    <source>
        <dbReference type="Pfam" id="PF09834"/>
    </source>
</evidence>
<sequence length="391" mass="42107">MAGLSMLSGLKARALLLLLGITVTGSVAGAAHADGVLKPGTAVERILEVDGKRLPLPEGRWVVGGDGDSGWDDPRMGAYGYLRSLVLFRIADNKLDAVLEVNTNVLPATDGWGMAANCARTDLVLAVSRYRAGWDGSCFFVTHTLANKDENPVWAKARAFAATQGWKIPGVLVTAGFRAANRSDVIDARFHFVPETRGLPAEIAGRWKDSGWMSSKLDESRDRSAFAQGVSNWSVGYAGVVDAALKGRVDGTAPIPMPDPTRKSATDDSIARHMAALELMRQSGQISQKEFEAQSETLLENGTGSSSTAPDLSVITAVKAFSYRVIVSVSHIFVDYYWTGSYVATGALEVLQITINSAKFYMHELGWAKMMGVPRTDAARIVDFRYLGSNV</sequence>
<evidence type="ECO:0000313" key="3">
    <source>
        <dbReference type="EMBL" id="KAA0595187.1"/>
    </source>
</evidence>
<comment type="caution">
    <text evidence="3">The sequence shown here is derived from an EMBL/GenBank/DDBJ whole genome shotgun (WGS) entry which is preliminary data.</text>
</comment>
<dbReference type="Proteomes" id="UP000324927">
    <property type="component" value="Unassembled WGS sequence"/>
</dbReference>
<protein>
    <submittedName>
        <fullName evidence="3">DUF2061 domain-containing protein</fullName>
    </submittedName>
</protein>
<name>A0A5A9GLH9_AZOLI</name>